<protein>
    <submittedName>
        <fullName evidence="10">TNF receptor-associated factor 4</fullName>
    </submittedName>
</protein>
<dbReference type="Gene3D" id="3.30.40.10">
    <property type="entry name" value="Zinc/RING finger domain, C3HC4 (zinc finger)"/>
    <property type="match status" value="3"/>
</dbReference>
<dbReference type="SUPFAM" id="SSF57850">
    <property type="entry name" value="RING/U-box"/>
    <property type="match status" value="1"/>
</dbReference>
<evidence type="ECO:0000313" key="11">
    <source>
        <dbReference type="Proteomes" id="UP001174909"/>
    </source>
</evidence>
<keyword evidence="6 7" id="KW-0862">Zinc</keyword>
<keyword evidence="2" id="KW-0963">Cytoplasm</keyword>
<dbReference type="PROSITE" id="PS50145">
    <property type="entry name" value="ZF_TRAF"/>
    <property type="match status" value="2"/>
</dbReference>
<dbReference type="InterPro" id="IPR008974">
    <property type="entry name" value="TRAF-like"/>
</dbReference>
<name>A0AA35SAZ5_GEOBA</name>
<feature type="coiled-coil region" evidence="8">
    <location>
        <begin position="321"/>
        <end position="380"/>
    </location>
</feature>
<proteinExistence type="predicted"/>
<evidence type="ECO:0000256" key="8">
    <source>
        <dbReference type="SAM" id="Coils"/>
    </source>
</evidence>
<keyword evidence="10" id="KW-0675">Receptor</keyword>
<dbReference type="Pfam" id="PF21355">
    <property type="entry name" value="TRAF-mep_MATH"/>
    <property type="match status" value="1"/>
</dbReference>
<dbReference type="InterPro" id="IPR001293">
    <property type="entry name" value="Znf_TRAF"/>
</dbReference>
<evidence type="ECO:0000256" key="6">
    <source>
        <dbReference type="ARBA" id="ARBA00022833"/>
    </source>
</evidence>
<evidence type="ECO:0000256" key="5">
    <source>
        <dbReference type="ARBA" id="ARBA00022771"/>
    </source>
</evidence>
<feature type="domain" description="TRAF-type" evidence="9">
    <location>
        <begin position="134"/>
        <end position="186"/>
    </location>
</feature>
<feature type="zinc finger region" description="TRAF-type" evidence="7">
    <location>
        <begin position="200"/>
        <end position="251"/>
    </location>
</feature>
<comment type="caution">
    <text evidence="10">The sequence shown here is derived from an EMBL/GenBank/DDBJ whole genome shotgun (WGS) entry which is preliminary data.</text>
</comment>
<dbReference type="SUPFAM" id="SSF49599">
    <property type="entry name" value="TRAF domain-like"/>
    <property type="match status" value="1"/>
</dbReference>
<feature type="domain" description="TRAF-type" evidence="9">
    <location>
        <begin position="200"/>
        <end position="251"/>
    </location>
</feature>
<keyword evidence="8" id="KW-0175">Coiled coil</keyword>
<dbReference type="Pfam" id="PF02176">
    <property type="entry name" value="zf-TRAF"/>
    <property type="match status" value="2"/>
</dbReference>
<reference evidence="10" key="1">
    <citation type="submission" date="2023-03" db="EMBL/GenBank/DDBJ databases">
        <authorList>
            <person name="Steffen K."/>
            <person name="Cardenas P."/>
        </authorList>
    </citation>
    <scope>NUCLEOTIDE SEQUENCE</scope>
</reference>
<dbReference type="InterPro" id="IPR013083">
    <property type="entry name" value="Znf_RING/FYVE/PHD"/>
</dbReference>
<evidence type="ECO:0000256" key="3">
    <source>
        <dbReference type="ARBA" id="ARBA00022723"/>
    </source>
</evidence>
<comment type="subcellular location">
    <subcellularLocation>
        <location evidence="1">Cytoplasm</location>
    </subcellularLocation>
</comment>
<evidence type="ECO:0000256" key="7">
    <source>
        <dbReference type="PROSITE-ProRule" id="PRU00207"/>
    </source>
</evidence>
<keyword evidence="5 7" id="KW-0863">Zinc-finger</keyword>
<evidence type="ECO:0000256" key="4">
    <source>
        <dbReference type="ARBA" id="ARBA00022737"/>
    </source>
</evidence>
<dbReference type="GO" id="GO:0005737">
    <property type="term" value="C:cytoplasm"/>
    <property type="evidence" value="ECO:0007669"/>
    <property type="project" value="UniProtKB-SubCell"/>
</dbReference>
<keyword evidence="3 7" id="KW-0479">Metal-binding</keyword>
<dbReference type="InterPro" id="IPR049342">
    <property type="entry name" value="TRAF1-6_MATH_dom"/>
</dbReference>
<evidence type="ECO:0000259" key="9">
    <source>
        <dbReference type="PROSITE" id="PS50145"/>
    </source>
</evidence>
<organism evidence="10 11">
    <name type="scientific">Geodia barretti</name>
    <name type="common">Barrett's horny sponge</name>
    <dbReference type="NCBI Taxonomy" id="519541"/>
    <lineage>
        <taxon>Eukaryota</taxon>
        <taxon>Metazoa</taxon>
        <taxon>Porifera</taxon>
        <taxon>Demospongiae</taxon>
        <taxon>Heteroscleromorpha</taxon>
        <taxon>Tetractinellida</taxon>
        <taxon>Astrophorina</taxon>
        <taxon>Geodiidae</taxon>
        <taxon>Geodia</taxon>
    </lineage>
</organism>
<dbReference type="PANTHER" id="PTHR10131">
    <property type="entry name" value="TNF RECEPTOR ASSOCIATED FACTOR"/>
    <property type="match status" value="1"/>
</dbReference>
<sequence>MAERRTGDNPDSSEADLLQIVPTAAPRGGGKGSSGGYDCELVELPPAAFQTACPVCHLFLREPHLISCCGQKICRQCLDPDNPEKTACKLCGEPEFTHLQDRGLERSMKELEARCTYKKEGCEWSGKLGELELHLNRGCDPENQPRECQFVGVACQYRCGEWFQRRHIAAHESKQCPKRPYTCDHCQTYKAVYDDVVQNHYSQCKKYPVACPNKCREFPFERHQLETHFQEECPLVQVVCPYQYAGCKAELVRKDVLQHIEVETSLHLTLLATVTESLVKTSQELRGNVGLVHELNVKQVSMMTECSSKHQQLEQAHGRALQELNRHIVQLTATADVLVKENKELREEKDREVRELMKKLSAAQEGIENLKEEVKTLKVDTVQHSEFPKEFRVKVTSIDMITPAFYTHPHGYRMCLRVCPKGVTGDETHVAVYAYLMQGPFDKHLHWPFMGDITVQLVNQAGDHGHVERVIRFTDKTPDRHSRRVKGKEVSESGWGKKYFLAHEDSLVQRPQGNPVSEKPPHCN</sequence>
<evidence type="ECO:0000313" key="10">
    <source>
        <dbReference type="EMBL" id="CAI8026354.1"/>
    </source>
</evidence>
<accession>A0AA35SAZ5</accession>
<evidence type="ECO:0000256" key="2">
    <source>
        <dbReference type="ARBA" id="ARBA00022490"/>
    </source>
</evidence>
<dbReference type="Proteomes" id="UP001174909">
    <property type="component" value="Unassembled WGS sequence"/>
</dbReference>
<dbReference type="Gene3D" id="2.60.210.10">
    <property type="entry name" value="Apoptosis, Tumor Necrosis Factor Receptor Associated Protein 2, Chain A"/>
    <property type="match status" value="1"/>
</dbReference>
<keyword evidence="11" id="KW-1185">Reference proteome</keyword>
<gene>
    <name evidence="10" type="ORF">GBAR_LOCUS15134</name>
</gene>
<evidence type="ECO:0000256" key="1">
    <source>
        <dbReference type="ARBA" id="ARBA00004496"/>
    </source>
</evidence>
<dbReference type="AlphaFoldDB" id="A0AA35SAZ5"/>
<dbReference type="EMBL" id="CASHTH010002208">
    <property type="protein sequence ID" value="CAI8026354.1"/>
    <property type="molecule type" value="Genomic_DNA"/>
</dbReference>
<dbReference type="PANTHER" id="PTHR10131:SF94">
    <property type="entry name" value="TNF RECEPTOR-ASSOCIATED FACTOR 4"/>
    <property type="match status" value="1"/>
</dbReference>
<feature type="zinc finger region" description="TRAF-type" evidence="7">
    <location>
        <begin position="134"/>
        <end position="186"/>
    </location>
</feature>
<keyword evidence="4" id="KW-0677">Repeat</keyword>
<dbReference type="GO" id="GO:0008270">
    <property type="term" value="F:zinc ion binding"/>
    <property type="evidence" value="ECO:0007669"/>
    <property type="project" value="UniProtKB-KW"/>
</dbReference>